<dbReference type="GO" id="GO:0003700">
    <property type="term" value="F:DNA-binding transcription factor activity"/>
    <property type="evidence" value="ECO:0007669"/>
    <property type="project" value="InterPro"/>
</dbReference>
<dbReference type="InterPro" id="IPR011991">
    <property type="entry name" value="ArsR-like_HTH"/>
</dbReference>
<accession>I3TEV4</accession>
<dbReference type="AlphaFoldDB" id="I3TEV4"/>
<dbReference type="SUPFAM" id="SSF46785">
    <property type="entry name" value="Winged helix' DNA-binding domain"/>
    <property type="match status" value="1"/>
</dbReference>
<dbReference type="GeneID" id="13013185"/>
<dbReference type="RefSeq" id="WP_014737542.1">
    <property type="nucleotide sequence ID" value="NC_017954.1"/>
</dbReference>
<dbReference type="InterPro" id="IPR000835">
    <property type="entry name" value="HTH_MarR-typ"/>
</dbReference>
<gene>
    <name evidence="4" type="ordered locus">TCELL_0868</name>
</gene>
<dbReference type="Proteomes" id="UP000005270">
    <property type="component" value="Chromosome"/>
</dbReference>
<dbReference type="Pfam" id="PF12802">
    <property type="entry name" value="MarR_2"/>
    <property type="match status" value="1"/>
</dbReference>
<feature type="region of interest" description="Disordered" evidence="2">
    <location>
        <begin position="137"/>
        <end position="162"/>
    </location>
</feature>
<reference evidence="4 5" key="1">
    <citation type="journal article" date="2012" name="J. Bacteriol.">
        <title>Complete genome sequence of the hyperthermophilic cellulolytic Crenarchaeon 'Thermogladius cellulolyticus' 1633.</title>
        <authorList>
            <person name="Mardanov A.V."/>
            <person name="Kochetkova T.V."/>
            <person name="Beletsky A.V."/>
            <person name="Bonch-Osmolovskaya E.A."/>
            <person name="Ravin N.V."/>
            <person name="Skryabin K.G."/>
        </authorList>
    </citation>
    <scope>NUCLEOTIDE SEQUENCE [LARGE SCALE GENOMIC DNA]</scope>
    <source>
        <strain evidence="5">DSM 22663 / VKM B-2946 / 1633</strain>
    </source>
</reference>
<dbReference type="InterPro" id="IPR036388">
    <property type="entry name" value="WH-like_DNA-bd_sf"/>
</dbReference>
<dbReference type="Gene3D" id="1.10.10.10">
    <property type="entry name" value="Winged helix-like DNA-binding domain superfamily/Winged helix DNA-binding domain"/>
    <property type="match status" value="1"/>
</dbReference>
<evidence type="ECO:0000259" key="3">
    <source>
        <dbReference type="Pfam" id="PF12802"/>
    </source>
</evidence>
<dbReference type="InParanoid" id="I3TEV4"/>
<proteinExistence type="predicted"/>
<evidence type="ECO:0000256" key="1">
    <source>
        <dbReference type="SAM" id="Coils"/>
    </source>
</evidence>
<evidence type="ECO:0000313" key="4">
    <source>
        <dbReference type="EMBL" id="AFK51292.1"/>
    </source>
</evidence>
<keyword evidence="1" id="KW-0175">Coiled coil</keyword>
<protein>
    <recommendedName>
        <fullName evidence="3">HTH marR-type domain-containing protein</fullName>
    </recommendedName>
</protein>
<organism evidence="4 5">
    <name type="scientific">Thermogladius calderae (strain DSM 22663 / VKM B-2946 / 1633)</name>
    <dbReference type="NCBI Taxonomy" id="1184251"/>
    <lineage>
        <taxon>Archaea</taxon>
        <taxon>Thermoproteota</taxon>
        <taxon>Thermoprotei</taxon>
        <taxon>Desulfurococcales</taxon>
        <taxon>Desulfurococcaceae</taxon>
        <taxon>Thermogladius</taxon>
    </lineage>
</organism>
<sequence>MHDLSKDETLTAKILRFVMENPGVSAKDVAEYLAISPNLARNVLQKLRDKGLVRKEGRGFYITPRGEWLLSRAKTSRVEEAGKEQVVEPPAEARVSEPSAAEMPGEDRCRALEERIRNLEERLRRVEEIVAKFVKTGGQSGVPEPPRGDVERGKQLPRPPKPVMSVQEALAQYPGMLEQWRIEGVVVQVGNLVVERRFLAEFAKKFPLPVDEVERLDPVERALFEELRREALVILHSGREYRLVKNLS</sequence>
<feature type="region of interest" description="Disordered" evidence="2">
    <location>
        <begin position="80"/>
        <end position="106"/>
    </location>
</feature>
<evidence type="ECO:0000256" key="2">
    <source>
        <dbReference type="SAM" id="MobiDB-lite"/>
    </source>
</evidence>
<dbReference type="HOGENOM" id="CLU_1092397_0_0_2"/>
<dbReference type="CDD" id="cd00090">
    <property type="entry name" value="HTH_ARSR"/>
    <property type="match status" value="1"/>
</dbReference>
<dbReference type="eggNOG" id="arCOG01531">
    <property type="taxonomic scope" value="Archaea"/>
</dbReference>
<evidence type="ECO:0000313" key="5">
    <source>
        <dbReference type="Proteomes" id="UP000005270"/>
    </source>
</evidence>
<feature type="coiled-coil region" evidence="1">
    <location>
        <begin position="109"/>
        <end position="136"/>
    </location>
</feature>
<dbReference type="KEGG" id="thg:TCELL_0868"/>
<keyword evidence="5" id="KW-1185">Reference proteome</keyword>
<name>I3TEV4_THEC1</name>
<dbReference type="STRING" id="1184251.TCELL_0868"/>
<dbReference type="InterPro" id="IPR036390">
    <property type="entry name" value="WH_DNA-bd_sf"/>
</dbReference>
<dbReference type="EMBL" id="CP003531">
    <property type="protein sequence ID" value="AFK51292.1"/>
    <property type="molecule type" value="Genomic_DNA"/>
</dbReference>
<feature type="domain" description="HTH marR-type" evidence="3">
    <location>
        <begin position="14"/>
        <end position="56"/>
    </location>
</feature>